<dbReference type="GO" id="GO:0016747">
    <property type="term" value="F:acyltransferase activity, transferring groups other than amino-acyl groups"/>
    <property type="evidence" value="ECO:0007669"/>
    <property type="project" value="InterPro"/>
</dbReference>
<organism evidence="2 3">
    <name type="scientific">Candidatus Scatavimonas merdigallinarum</name>
    <dbReference type="NCBI Taxonomy" id="2840914"/>
    <lineage>
        <taxon>Bacteria</taxon>
        <taxon>Bacillati</taxon>
        <taxon>Bacillota</taxon>
        <taxon>Clostridia</taxon>
        <taxon>Eubacteriales</taxon>
        <taxon>Oscillospiraceae</taxon>
        <taxon>Oscillospiraceae incertae sedis</taxon>
        <taxon>Candidatus Scatavimonas</taxon>
    </lineage>
</organism>
<accession>A0A9D1CU91</accession>
<reference evidence="2" key="1">
    <citation type="submission" date="2020-10" db="EMBL/GenBank/DDBJ databases">
        <authorList>
            <person name="Gilroy R."/>
        </authorList>
    </citation>
    <scope>NUCLEOTIDE SEQUENCE</scope>
    <source>
        <strain evidence="2">ChiSjej1B19-3389</strain>
    </source>
</reference>
<dbReference type="Proteomes" id="UP000886787">
    <property type="component" value="Unassembled WGS sequence"/>
</dbReference>
<evidence type="ECO:0000313" key="2">
    <source>
        <dbReference type="EMBL" id="HIQ80662.1"/>
    </source>
</evidence>
<gene>
    <name evidence="2" type="ORF">IAD32_05175</name>
</gene>
<evidence type="ECO:0000259" key="1">
    <source>
        <dbReference type="PROSITE" id="PS51186"/>
    </source>
</evidence>
<dbReference type="Gene3D" id="3.40.630.30">
    <property type="match status" value="1"/>
</dbReference>
<dbReference type="InterPro" id="IPR000182">
    <property type="entry name" value="GNAT_dom"/>
</dbReference>
<comment type="caution">
    <text evidence="2">The sequence shown here is derived from an EMBL/GenBank/DDBJ whole genome shotgun (WGS) entry which is preliminary data.</text>
</comment>
<dbReference type="InterPro" id="IPR016181">
    <property type="entry name" value="Acyl_CoA_acyltransferase"/>
</dbReference>
<feature type="domain" description="N-acetyltransferase" evidence="1">
    <location>
        <begin position="1"/>
        <end position="147"/>
    </location>
</feature>
<protein>
    <submittedName>
        <fullName evidence="2">GNAT family N-acetyltransferase</fullName>
    </submittedName>
</protein>
<dbReference type="EMBL" id="DVFW01000026">
    <property type="protein sequence ID" value="HIQ80662.1"/>
    <property type="molecule type" value="Genomic_DNA"/>
</dbReference>
<dbReference type="PROSITE" id="PS51186">
    <property type="entry name" value="GNAT"/>
    <property type="match status" value="1"/>
</dbReference>
<reference evidence="2" key="2">
    <citation type="journal article" date="2021" name="PeerJ">
        <title>Extensive microbial diversity within the chicken gut microbiome revealed by metagenomics and culture.</title>
        <authorList>
            <person name="Gilroy R."/>
            <person name="Ravi A."/>
            <person name="Getino M."/>
            <person name="Pursley I."/>
            <person name="Horton D.L."/>
            <person name="Alikhan N.F."/>
            <person name="Baker D."/>
            <person name="Gharbi K."/>
            <person name="Hall N."/>
            <person name="Watson M."/>
            <person name="Adriaenssens E.M."/>
            <person name="Foster-Nyarko E."/>
            <person name="Jarju S."/>
            <person name="Secka A."/>
            <person name="Antonio M."/>
            <person name="Oren A."/>
            <person name="Chaudhuri R.R."/>
            <person name="La Ragione R."/>
            <person name="Hildebrand F."/>
            <person name="Pallen M.J."/>
        </authorList>
    </citation>
    <scope>NUCLEOTIDE SEQUENCE</scope>
    <source>
        <strain evidence="2">ChiSjej1B19-3389</strain>
    </source>
</reference>
<dbReference type="AlphaFoldDB" id="A0A9D1CU91"/>
<dbReference type="SUPFAM" id="SSF55729">
    <property type="entry name" value="Acyl-CoA N-acyltransferases (Nat)"/>
    <property type="match status" value="1"/>
</dbReference>
<dbReference type="CDD" id="cd04301">
    <property type="entry name" value="NAT_SF"/>
    <property type="match status" value="1"/>
</dbReference>
<name>A0A9D1CU91_9FIRM</name>
<dbReference type="Pfam" id="PF13508">
    <property type="entry name" value="Acetyltransf_7"/>
    <property type="match status" value="1"/>
</dbReference>
<sequence>MEIYQIKQNKKQFLTLLLLADEQETRINSYLARGTLYVLDDKGVKAVCVVTDEGNKIAEIKNLAVDPAWQKKGYGKAMIRYIIQRYKKAYRILRVGTGDTPATVPFYEKCGFCKTFYIKNFFTDNYDHPIFEGGRQLIDMVYLEMKL</sequence>
<proteinExistence type="predicted"/>
<evidence type="ECO:0000313" key="3">
    <source>
        <dbReference type="Proteomes" id="UP000886787"/>
    </source>
</evidence>